<feature type="transmembrane region" description="Helical" evidence="1">
    <location>
        <begin position="6"/>
        <end position="22"/>
    </location>
</feature>
<dbReference type="RefSeq" id="WP_006677724.1">
    <property type="nucleotide sequence ID" value="NZ_AHKH01000043.1"/>
</dbReference>
<keyword evidence="3" id="KW-1185">Reference proteome</keyword>
<reference evidence="2 3" key="1">
    <citation type="journal article" date="2012" name="J. Bacteriol.">
        <title>Genome Sequence of the Pattern-Forming Social Bacterium Paenibacillus dendritiformis C454 Chiral Morphotype.</title>
        <authorList>
            <person name="Sirota-Madi A."/>
            <person name="Olender T."/>
            <person name="Helman Y."/>
            <person name="Brainis I."/>
            <person name="Finkelshtein A."/>
            <person name="Roth D."/>
            <person name="Hagai E."/>
            <person name="Leshkowitz D."/>
            <person name="Brodsky L."/>
            <person name="Galatenko V."/>
            <person name="Nikolaev V."/>
            <person name="Gutnick D.L."/>
            <person name="Lancet D."/>
            <person name="Ben-Jacob E."/>
        </authorList>
    </citation>
    <scope>NUCLEOTIDE SEQUENCE [LARGE SCALE GENOMIC DNA]</scope>
    <source>
        <strain evidence="2 3">C454</strain>
    </source>
</reference>
<keyword evidence="1" id="KW-1133">Transmembrane helix</keyword>
<evidence type="ECO:0000313" key="2">
    <source>
        <dbReference type="EMBL" id="EHQ61251.1"/>
    </source>
</evidence>
<gene>
    <name evidence="2" type="ORF">PDENDC454_16153</name>
</gene>
<dbReference type="OrthoDB" id="2970258at2"/>
<organism evidence="2 3">
    <name type="scientific">Paenibacillus dendritiformis C454</name>
    <dbReference type="NCBI Taxonomy" id="1131935"/>
    <lineage>
        <taxon>Bacteria</taxon>
        <taxon>Bacillati</taxon>
        <taxon>Bacillota</taxon>
        <taxon>Bacilli</taxon>
        <taxon>Bacillales</taxon>
        <taxon>Paenibacillaceae</taxon>
        <taxon>Paenibacillus</taxon>
    </lineage>
</organism>
<evidence type="ECO:0000256" key="1">
    <source>
        <dbReference type="SAM" id="Phobius"/>
    </source>
</evidence>
<protein>
    <submittedName>
        <fullName evidence="2">Uncharacterized protein</fullName>
    </submittedName>
</protein>
<keyword evidence="1" id="KW-0472">Membrane</keyword>
<feature type="transmembrane region" description="Helical" evidence="1">
    <location>
        <begin position="34"/>
        <end position="52"/>
    </location>
</feature>
<accession>H3SI62</accession>
<proteinExistence type="predicted"/>
<dbReference type="STRING" id="1131935.PDENDC454_16153"/>
<dbReference type="PATRIC" id="fig|1131935.3.peg.3366"/>
<dbReference type="EMBL" id="AHKH01000043">
    <property type="protein sequence ID" value="EHQ61251.1"/>
    <property type="molecule type" value="Genomic_DNA"/>
</dbReference>
<comment type="caution">
    <text evidence="2">The sequence shown here is derived from an EMBL/GenBank/DDBJ whole genome shotgun (WGS) entry which is preliminary data.</text>
</comment>
<evidence type="ECO:0000313" key="3">
    <source>
        <dbReference type="Proteomes" id="UP000003900"/>
    </source>
</evidence>
<keyword evidence="1" id="KW-0812">Transmembrane</keyword>
<sequence>MGMKFFTGISLIILLMLAFEWLRRKHTGKREQKAFLALTAFAWGCGLTISFISKQNLPRQVIDWIYLPILLWMKGGE</sequence>
<name>H3SI62_9BACL</name>
<dbReference type="AlphaFoldDB" id="H3SI62"/>
<dbReference type="Proteomes" id="UP000003900">
    <property type="component" value="Unassembled WGS sequence"/>
</dbReference>